<reference evidence="3" key="1">
    <citation type="submission" date="2018-09" db="EMBL/GenBank/DDBJ databases">
        <title>Complete genome of Klebsiella pneumoniae phage Pylas.</title>
        <authorList>
            <person name="Powell J.E."/>
            <person name="Lessor L."/>
            <person name="O'Leary C.J."/>
            <person name="Liu M."/>
        </authorList>
    </citation>
    <scope>NUCLEOTIDE SEQUENCE [LARGE SCALE GENOMIC DNA]</scope>
</reference>
<feature type="domain" description="ATPase dynein-related AAA" evidence="1">
    <location>
        <begin position="21"/>
        <end position="114"/>
    </location>
</feature>
<dbReference type="InterPro" id="IPR011704">
    <property type="entry name" value="ATPase_dyneun-rel_AAA"/>
</dbReference>
<evidence type="ECO:0000313" key="3">
    <source>
        <dbReference type="Proteomes" id="UP000278488"/>
    </source>
</evidence>
<evidence type="ECO:0000259" key="1">
    <source>
        <dbReference type="Pfam" id="PF07728"/>
    </source>
</evidence>
<sequence length="338" mass="37581">MRPIAIKRAIERAFSAKLVPFIKGSPGIGKSAIIRQIAKEFKLLVIDLRLGQCDPTDLLGFPNIENGRSVYHPPKDIPIVGDKVPEGYNGWLLFLDEMNTAPKAVQAAAYKLLDGMVGQTRLHPDVYIAAAGNKDTDGAITTTMSSATLSRIVNLELEANFDDWKIWALDNAIDHRILSFLMFKEDLFHKFNPQDLKNPFPCPRTWDFTSRVSHGLELSIDNDYGIISGIIGPGAAREFIEYTSIYGKIKTIDEILKDPEGIEIENRPDIKYAYAGYVASKIDPNNGAQLMKFINKLPVEFQIVTLSSAVKARPAIVQVPEIQDWVMKYANESGAGML</sequence>
<dbReference type="Proteomes" id="UP000278488">
    <property type="component" value="Segment"/>
</dbReference>
<dbReference type="SUPFAM" id="SSF52540">
    <property type="entry name" value="P-loop containing nucleoside triphosphate hydrolases"/>
    <property type="match status" value="1"/>
</dbReference>
<name>A0A3G3BYB8_9CAUD</name>
<gene>
    <name evidence="2" type="ORF">Pylas_035</name>
</gene>
<organism evidence="2 3">
    <name type="scientific">Klebsiella phage Pylas</name>
    <dbReference type="NCBI Taxonomy" id="2419682"/>
    <lineage>
        <taxon>Viruses</taxon>
        <taxon>Duplodnaviria</taxon>
        <taxon>Heunggongvirae</taxon>
        <taxon>Uroviricota</taxon>
        <taxon>Caudoviricetes</taxon>
        <taxon>Schitoviridae</taxon>
        <taxon>Humphriesvirinae</taxon>
        <taxon>Pylasvirus</taxon>
        <taxon>Pylasvirus pylas</taxon>
    </lineage>
</organism>
<dbReference type="GO" id="GO:0005524">
    <property type="term" value="F:ATP binding"/>
    <property type="evidence" value="ECO:0007669"/>
    <property type="project" value="InterPro"/>
</dbReference>
<evidence type="ECO:0000313" key="2">
    <source>
        <dbReference type="EMBL" id="AYP69289.1"/>
    </source>
</evidence>
<dbReference type="EMBL" id="MH899585">
    <property type="protein sequence ID" value="AYP69289.1"/>
    <property type="molecule type" value="Genomic_DNA"/>
</dbReference>
<dbReference type="Pfam" id="PF07728">
    <property type="entry name" value="AAA_5"/>
    <property type="match status" value="1"/>
</dbReference>
<dbReference type="InterPro" id="IPR027417">
    <property type="entry name" value="P-loop_NTPase"/>
</dbReference>
<protein>
    <submittedName>
        <fullName evidence="2">NTPase</fullName>
    </submittedName>
</protein>
<keyword evidence="3" id="KW-1185">Reference proteome</keyword>
<dbReference type="GO" id="GO:0016887">
    <property type="term" value="F:ATP hydrolysis activity"/>
    <property type="evidence" value="ECO:0007669"/>
    <property type="project" value="InterPro"/>
</dbReference>
<proteinExistence type="predicted"/>
<accession>A0A3G3BYB8</accession>
<dbReference type="Gene3D" id="3.40.50.300">
    <property type="entry name" value="P-loop containing nucleotide triphosphate hydrolases"/>
    <property type="match status" value="1"/>
</dbReference>